<keyword evidence="5 8" id="KW-0378">Hydrolase</keyword>
<feature type="domain" description="S1 motif" evidence="9">
    <location>
        <begin position="641"/>
        <end position="720"/>
    </location>
</feature>
<evidence type="ECO:0000256" key="3">
    <source>
        <dbReference type="ARBA" id="ARBA00022490"/>
    </source>
</evidence>
<comment type="function">
    <text evidence="8">3'-5' exoribonuclease that releases 5'-nucleoside monophosphates and is involved in maturation of structured RNAs.</text>
</comment>
<dbReference type="InterPro" id="IPR001900">
    <property type="entry name" value="RNase_II/R"/>
</dbReference>
<dbReference type="Pfam" id="PF17876">
    <property type="entry name" value="CSD2"/>
    <property type="match status" value="1"/>
</dbReference>
<dbReference type="SMART" id="SM00955">
    <property type="entry name" value="RNB"/>
    <property type="match status" value="1"/>
</dbReference>
<dbReference type="PROSITE" id="PS01175">
    <property type="entry name" value="RIBONUCLEASE_II"/>
    <property type="match status" value="1"/>
</dbReference>
<comment type="caution">
    <text evidence="10">The sequence shown here is derived from an EMBL/GenBank/DDBJ whole genome shotgun (WGS) entry which is preliminary data.</text>
</comment>
<comment type="similarity">
    <text evidence="8">Belongs to the RNR ribonuclease family. RNase R subfamily.</text>
</comment>
<dbReference type="NCBIfam" id="TIGR02063">
    <property type="entry name" value="RNase_R"/>
    <property type="match status" value="1"/>
</dbReference>
<dbReference type="PANTHER" id="PTHR23355">
    <property type="entry name" value="RIBONUCLEASE"/>
    <property type="match status" value="1"/>
</dbReference>
<keyword evidence="7 8" id="KW-0694">RNA-binding</keyword>
<dbReference type="CDD" id="cd04471">
    <property type="entry name" value="S1_RNase_R"/>
    <property type="match status" value="1"/>
</dbReference>
<dbReference type="PANTHER" id="PTHR23355:SF9">
    <property type="entry name" value="DIS3-LIKE EXONUCLEASE 2"/>
    <property type="match status" value="1"/>
</dbReference>
<evidence type="ECO:0000313" key="11">
    <source>
        <dbReference type="Proteomes" id="UP000321580"/>
    </source>
</evidence>
<accession>A0A5C6RGL2</accession>
<dbReference type="InterPro" id="IPR040476">
    <property type="entry name" value="CSD2"/>
</dbReference>
<keyword evidence="6 8" id="KW-0269">Exonuclease</keyword>
<comment type="subcellular location">
    <subcellularLocation>
        <location evidence="2 8">Cytoplasm</location>
    </subcellularLocation>
</comment>
<dbReference type="NCBIfam" id="TIGR00358">
    <property type="entry name" value="3_prime_RNase"/>
    <property type="match status" value="1"/>
</dbReference>
<dbReference type="Pfam" id="PF00773">
    <property type="entry name" value="RNB"/>
    <property type="match status" value="1"/>
</dbReference>
<evidence type="ECO:0000256" key="2">
    <source>
        <dbReference type="ARBA" id="ARBA00004496"/>
    </source>
</evidence>
<keyword evidence="11" id="KW-1185">Reference proteome</keyword>
<evidence type="ECO:0000259" key="9">
    <source>
        <dbReference type="PROSITE" id="PS50126"/>
    </source>
</evidence>
<dbReference type="AlphaFoldDB" id="A0A5C6RGL2"/>
<dbReference type="RefSeq" id="WP_147169206.1">
    <property type="nucleotide sequence ID" value="NZ_VOOR01000060.1"/>
</dbReference>
<dbReference type="InterPro" id="IPR011805">
    <property type="entry name" value="RNase_R"/>
</dbReference>
<dbReference type="Proteomes" id="UP000321580">
    <property type="component" value="Unassembled WGS sequence"/>
</dbReference>
<evidence type="ECO:0000256" key="8">
    <source>
        <dbReference type="HAMAP-Rule" id="MF_01895"/>
    </source>
</evidence>
<evidence type="ECO:0000256" key="1">
    <source>
        <dbReference type="ARBA" id="ARBA00001849"/>
    </source>
</evidence>
<comment type="catalytic activity">
    <reaction evidence="1 8">
        <text>Exonucleolytic cleavage in the 3'- to 5'-direction to yield nucleoside 5'-phosphates.</text>
        <dbReference type="EC" id="3.1.13.1"/>
    </reaction>
</comment>
<dbReference type="InterPro" id="IPR013223">
    <property type="entry name" value="RNase_B_OB_dom"/>
</dbReference>
<evidence type="ECO:0000256" key="6">
    <source>
        <dbReference type="ARBA" id="ARBA00022839"/>
    </source>
</evidence>
<dbReference type="GO" id="GO:0006402">
    <property type="term" value="P:mRNA catabolic process"/>
    <property type="evidence" value="ECO:0007669"/>
    <property type="project" value="TreeGrafter"/>
</dbReference>
<dbReference type="GO" id="GO:0005829">
    <property type="term" value="C:cytosol"/>
    <property type="evidence" value="ECO:0007669"/>
    <property type="project" value="TreeGrafter"/>
</dbReference>
<sequence length="743" mass="85288">MSKNRKNKSKKTGQKLSARQLRDEILKLFKRNPKKLLNPKQISRKLKIANNTDSVQDALEKLAEHKDIRPAGDYKFKLSQDASGGDRRDAKYYEGLVDMTRSGDAYIVCEGLENDVHISARFLHTAMNGDKVKIRVWTPPGRRKPEGEVEAVLERARDHFIGTLWRYPKHAVVTIDLVPPIDVEVDISGQPSASDEDRVVVRIDEWPESHRHNPKGTVTTVLGKAGSSDIEMKTILVNNGFDLEFPEDVMREAEYLPARISQEEISRRLDIRGVTTFTVDPEDAKDFDDALSIRDLENGEVEIGVHIADVTHYVKEGTPLDKEALSRSTSVYLVDRVLPMLPERLSNDLCSLRPNVDRLAFSAIFVFNKNMKIVNRWFGKTVIHSDQRFTYEQAQERLDGKGGAFAEEVQRLGKIARHLRKQRYKNGAINFETDEVKFRLDADGAPVEVYVKERKEAHMLIEDFMLLANREVASFISMKGRMEEIPYVYRIHDEPDPDKVMELSRFAREMGFDMNVSSPESIAREYNRLARETEKRPELKLLSPLAIRTMSKAAYSSENIGHYGLGFSHYTHFTSPIRRYSDVLAHRLLERNLGSENVYRTNKAYLEEQCKHISKKERNAITAERESIKYKQVEYIEKHIGEEFDGFISGIMDRGFFVELKGLIEGMVPFETLDEPFDVADSRLRMTGVYSKKEYKMGQQVRVRIARADLAKRQIEMEWVREEAVPANGGAKAGRSRSGRRKR</sequence>
<dbReference type="SUPFAM" id="SSF50249">
    <property type="entry name" value="Nucleic acid-binding proteins"/>
    <property type="match status" value="4"/>
</dbReference>
<dbReference type="Pfam" id="PF00575">
    <property type="entry name" value="S1"/>
    <property type="match status" value="1"/>
</dbReference>
<dbReference type="PROSITE" id="PS50126">
    <property type="entry name" value="S1"/>
    <property type="match status" value="1"/>
</dbReference>
<evidence type="ECO:0000313" key="10">
    <source>
        <dbReference type="EMBL" id="TXB61431.1"/>
    </source>
</evidence>
<dbReference type="GO" id="GO:0003723">
    <property type="term" value="F:RNA binding"/>
    <property type="evidence" value="ECO:0007669"/>
    <property type="project" value="UniProtKB-UniRule"/>
</dbReference>
<keyword evidence="3 8" id="KW-0963">Cytoplasm</keyword>
<dbReference type="HAMAP" id="MF_01895">
    <property type="entry name" value="RNase_R"/>
    <property type="match status" value="1"/>
</dbReference>
<dbReference type="EC" id="3.1.13.1" evidence="8"/>
<evidence type="ECO:0000256" key="4">
    <source>
        <dbReference type="ARBA" id="ARBA00022722"/>
    </source>
</evidence>
<dbReference type="SMART" id="SM00316">
    <property type="entry name" value="S1"/>
    <property type="match status" value="1"/>
</dbReference>
<dbReference type="InterPro" id="IPR022966">
    <property type="entry name" value="RNase_II/R_CS"/>
</dbReference>
<dbReference type="InterPro" id="IPR004476">
    <property type="entry name" value="RNase_II/RNase_R"/>
</dbReference>
<dbReference type="InterPro" id="IPR050180">
    <property type="entry name" value="RNR_Ribonuclease"/>
</dbReference>
<reference evidence="10 11" key="1">
    <citation type="submission" date="2019-08" db="EMBL/GenBank/DDBJ databases">
        <title>Genome of Phaeodactylibacter luteus.</title>
        <authorList>
            <person name="Bowman J.P."/>
        </authorList>
    </citation>
    <scope>NUCLEOTIDE SEQUENCE [LARGE SCALE GENOMIC DNA]</scope>
    <source>
        <strain evidence="10 11">KCTC 42180</strain>
    </source>
</reference>
<dbReference type="OrthoDB" id="9764149at2"/>
<dbReference type="InterPro" id="IPR012340">
    <property type="entry name" value="NA-bd_OB-fold"/>
</dbReference>
<dbReference type="Pfam" id="PF08206">
    <property type="entry name" value="OB_RNB"/>
    <property type="match status" value="1"/>
</dbReference>
<organism evidence="10 11">
    <name type="scientific">Phaeodactylibacter luteus</name>
    <dbReference type="NCBI Taxonomy" id="1564516"/>
    <lineage>
        <taxon>Bacteria</taxon>
        <taxon>Pseudomonadati</taxon>
        <taxon>Bacteroidota</taxon>
        <taxon>Saprospiria</taxon>
        <taxon>Saprospirales</taxon>
        <taxon>Haliscomenobacteraceae</taxon>
        <taxon>Phaeodactylibacter</taxon>
    </lineage>
</organism>
<evidence type="ECO:0000256" key="5">
    <source>
        <dbReference type="ARBA" id="ARBA00022801"/>
    </source>
</evidence>
<gene>
    <name evidence="8 10" type="primary">rnr</name>
    <name evidence="10" type="ORF">FRY97_19255</name>
</gene>
<dbReference type="EMBL" id="VOOR01000060">
    <property type="protein sequence ID" value="TXB61431.1"/>
    <property type="molecule type" value="Genomic_DNA"/>
</dbReference>
<dbReference type="GO" id="GO:0008859">
    <property type="term" value="F:exoribonuclease II activity"/>
    <property type="evidence" value="ECO:0007669"/>
    <property type="project" value="UniProtKB-UniRule"/>
</dbReference>
<name>A0A5C6RGL2_9BACT</name>
<protein>
    <recommendedName>
        <fullName evidence="8">Ribonuclease R</fullName>
        <shortName evidence="8">RNase R</shortName>
        <ecNumber evidence="8">3.1.13.1</ecNumber>
    </recommendedName>
</protein>
<dbReference type="Gene3D" id="2.40.50.140">
    <property type="entry name" value="Nucleic acid-binding proteins"/>
    <property type="match status" value="2"/>
</dbReference>
<keyword evidence="4 8" id="KW-0540">Nuclease</keyword>
<dbReference type="InterPro" id="IPR003029">
    <property type="entry name" value="S1_domain"/>
</dbReference>
<evidence type="ECO:0000256" key="7">
    <source>
        <dbReference type="ARBA" id="ARBA00022884"/>
    </source>
</evidence>
<proteinExistence type="inferred from homology"/>